<feature type="transmembrane region" description="Helical" evidence="2">
    <location>
        <begin position="179"/>
        <end position="203"/>
    </location>
</feature>
<keyword evidence="2" id="KW-0472">Membrane</keyword>
<dbReference type="Pfam" id="PF15345">
    <property type="entry name" value="TMEM51"/>
    <property type="match status" value="1"/>
</dbReference>
<evidence type="ECO:0000313" key="4">
    <source>
        <dbReference type="EMBL" id="KAF1850835.1"/>
    </source>
</evidence>
<keyword evidence="5" id="KW-1185">Reference proteome</keyword>
<dbReference type="RefSeq" id="XP_040793398.1">
    <property type="nucleotide sequence ID" value="XM_040931531.1"/>
</dbReference>
<sequence length="292" mass="31096">MLITLSFLLLSIQALISPAVAAKNSTCYYPNGVANRGEACNPDAAVSVCCGPTFVCLSNGLCEVGPDTKRTFAYKYYRSGCTDASWNSSSCPQVCRGPHYNLEGGEGIQVCGNNEYCCAENYDCCSNTTNILTLGVANIVTTIPAINDAIENSTMQPGSSSTSTQASISGSNGNDRIDISIGVGVGVGVGGFLLVLLAVSLCLRHRRKNIAASNASSHEGNELAAREKSELESREIYNEISINPSTAEMGHATTDDMLRQELDGETKEYISSELQELEPQSRFELDGNEGNE</sequence>
<dbReference type="AlphaFoldDB" id="A0A9P4LDA3"/>
<evidence type="ECO:0000313" key="5">
    <source>
        <dbReference type="Proteomes" id="UP000800039"/>
    </source>
</evidence>
<name>A0A9P4LDA3_9PLEO</name>
<keyword evidence="2" id="KW-1133">Transmembrane helix</keyword>
<feature type="region of interest" description="Disordered" evidence="1">
    <location>
        <begin position="272"/>
        <end position="292"/>
    </location>
</feature>
<dbReference type="EMBL" id="ML976614">
    <property type="protein sequence ID" value="KAF1850835.1"/>
    <property type="molecule type" value="Genomic_DNA"/>
</dbReference>
<dbReference type="OrthoDB" id="5215637at2759"/>
<evidence type="ECO:0008006" key="6">
    <source>
        <dbReference type="Google" id="ProtNLM"/>
    </source>
</evidence>
<evidence type="ECO:0000256" key="1">
    <source>
        <dbReference type="SAM" id="MobiDB-lite"/>
    </source>
</evidence>
<dbReference type="Proteomes" id="UP000800039">
    <property type="component" value="Unassembled WGS sequence"/>
</dbReference>
<keyword evidence="3" id="KW-0732">Signal</keyword>
<evidence type="ECO:0000256" key="2">
    <source>
        <dbReference type="SAM" id="Phobius"/>
    </source>
</evidence>
<accession>A0A9P4LDA3</accession>
<keyword evidence="2" id="KW-0812">Transmembrane</keyword>
<organism evidence="4 5">
    <name type="scientific">Cucurbitaria berberidis CBS 394.84</name>
    <dbReference type="NCBI Taxonomy" id="1168544"/>
    <lineage>
        <taxon>Eukaryota</taxon>
        <taxon>Fungi</taxon>
        <taxon>Dikarya</taxon>
        <taxon>Ascomycota</taxon>
        <taxon>Pezizomycotina</taxon>
        <taxon>Dothideomycetes</taxon>
        <taxon>Pleosporomycetidae</taxon>
        <taxon>Pleosporales</taxon>
        <taxon>Pleosporineae</taxon>
        <taxon>Cucurbitariaceae</taxon>
        <taxon>Cucurbitaria</taxon>
    </lineage>
</organism>
<reference evidence="4" key="1">
    <citation type="submission" date="2020-01" db="EMBL/GenBank/DDBJ databases">
        <authorList>
            <consortium name="DOE Joint Genome Institute"/>
            <person name="Haridas S."/>
            <person name="Albert R."/>
            <person name="Binder M."/>
            <person name="Bloem J."/>
            <person name="Labutti K."/>
            <person name="Salamov A."/>
            <person name="Andreopoulos B."/>
            <person name="Baker S.E."/>
            <person name="Barry K."/>
            <person name="Bills G."/>
            <person name="Bluhm B.H."/>
            <person name="Cannon C."/>
            <person name="Castanera R."/>
            <person name="Culley D.E."/>
            <person name="Daum C."/>
            <person name="Ezra D."/>
            <person name="Gonzalez J.B."/>
            <person name="Henrissat B."/>
            <person name="Kuo A."/>
            <person name="Liang C."/>
            <person name="Lipzen A."/>
            <person name="Lutzoni F."/>
            <person name="Magnuson J."/>
            <person name="Mondo S."/>
            <person name="Nolan M."/>
            <person name="Ohm R."/>
            <person name="Pangilinan J."/>
            <person name="Park H.-J."/>
            <person name="Ramirez L."/>
            <person name="Alfaro M."/>
            <person name="Sun H."/>
            <person name="Tritt A."/>
            <person name="Yoshinaga Y."/>
            <person name="Zwiers L.-H."/>
            <person name="Turgeon B.G."/>
            <person name="Goodwin S.B."/>
            <person name="Spatafora J.W."/>
            <person name="Crous P.W."/>
            <person name="Grigoriev I.V."/>
        </authorList>
    </citation>
    <scope>NUCLEOTIDE SEQUENCE</scope>
    <source>
        <strain evidence="4">CBS 394.84</strain>
    </source>
</reference>
<proteinExistence type="predicted"/>
<evidence type="ECO:0000256" key="3">
    <source>
        <dbReference type="SAM" id="SignalP"/>
    </source>
</evidence>
<gene>
    <name evidence="4" type="ORF">K460DRAFT_350840</name>
</gene>
<comment type="caution">
    <text evidence="4">The sequence shown here is derived from an EMBL/GenBank/DDBJ whole genome shotgun (WGS) entry which is preliminary data.</text>
</comment>
<feature type="chain" id="PRO_5040189423" description="Mid2 domain-containing protein" evidence="3">
    <location>
        <begin position="23"/>
        <end position="292"/>
    </location>
</feature>
<protein>
    <recommendedName>
        <fullName evidence="6">Mid2 domain-containing protein</fullName>
    </recommendedName>
</protein>
<feature type="signal peptide" evidence="3">
    <location>
        <begin position="1"/>
        <end position="22"/>
    </location>
</feature>
<dbReference type="GeneID" id="63848783"/>